<organism evidence="1">
    <name type="scientific">marine sediment metagenome</name>
    <dbReference type="NCBI Taxonomy" id="412755"/>
    <lineage>
        <taxon>unclassified sequences</taxon>
        <taxon>metagenomes</taxon>
        <taxon>ecological metagenomes</taxon>
    </lineage>
</organism>
<proteinExistence type="predicted"/>
<gene>
    <name evidence="1" type="ORF">S12H4_01910</name>
</gene>
<accession>X1RM55</accession>
<protein>
    <submittedName>
        <fullName evidence="1">Uncharacterized protein</fullName>
    </submittedName>
</protein>
<dbReference type="AlphaFoldDB" id="X1RM55"/>
<comment type="caution">
    <text evidence="1">The sequence shown here is derived from an EMBL/GenBank/DDBJ whole genome shotgun (WGS) entry which is preliminary data.</text>
</comment>
<evidence type="ECO:0000313" key="1">
    <source>
        <dbReference type="EMBL" id="GAI64250.1"/>
    </source>
</evidence>
<name>X1RM55_9ZZZZ</name>
<dbReference type="EMBL" id="BARW01000419">
    <property type="protein sequence ID" value="GAI64250.1"/>
    <property type="molecule type" value="Genomic_DNA"/>
</dbReference>
<reference evidence="1" key="1">
    <citation type="journal article" date="2014" name="Front. Microbiol.">
        <title>High frequency of phylogenetically diverse reductive dehalogenase-homologous genes in deep subseafloor sedimentary metagenomes.</title>
        <authorList>
            <person name="Kawai M."/>
            <person name="Futagami T."/>
            <person name="Toyoda A."/>
            <person name="Takaki Y."/>
            <person name="Nishi S."/>
            <person name="Hori S."/>
            <person name="Arai W."/>
            <person name="Tsubouchi T."/>
            <person name="Morono Y."/>
            <person name="Uchiyama I."/>
            <person name="Ito T."/>
            <person name="Fujiyama A."/>
            <person name="Inagaki F."/>
            <person name="Takami H."/>
        </authorList>
    </citation>
    <scope>NUCLEOTIDE SEQUENCE</scope>
    <source>
        <strain evidence="1">Expedition CK06-06</strain>
    </source>
</reference>
<sequence length="58" mass="6696">MCLDKLKELGVSTASEWASAMGYETHNALAKVIRRILNDMPDKIRVNSNRKPRYYRAL</sequence>